<dbReference type="RefSeq" id="WP_130305302.1">
    <property type="nucleotide sequence ID" value="NZ_SHKO01000006.1"/>
</dbReference>
<dbReference type="AlphaFoldDB" id="A0A4Q7V999"/>
<evidence type="ECO:0000313" key="1">
    <source>
        <dbReference type="EMBL" id="RZT91198.1"/>
    </source>
</evidence>
<protein>
    <submittedName>
        <fullName evidence="1">Uncharacterized protein</fullName>
    </submittedName>
</protein>
<accession>A0A4Q7V999</accession>
<dbReference type="Pfam" id="PF17383">
    <property type="entry name" value="kleA_kleC"/>
    <property type="match status" value="1"/>
</dbReference>
<reference evidence="1 2" key="1">
    <citation type="submission" date="2019-02" db="EMBL/GenBank/DDBJ databases">
        <title>Genomic Encyclopedia of Type Strains, Phase IV (KMG-IV): sequencing the most valuable type-strain genomes for metagenomic binning, comparative biology and taxonomic classification.</title>
        <authorList>
            <person name="Goeker M."/>
        </authorList>
    </citation>
    <scope>NUCLEOTIDE SEQUENCE [LARGE SCALE GENOMIC DNA]</scope>
    <source>
        <strain evidence="1 2">DSM 23814</strain>
    </source>
</reference>
<sequence length="141" mass="16729">MTEPQNQNDDYRNSQETEILKEWQWVKNLPGYDGAYSSKIIEMAREYQQAVDLEVQARRLLSGVEEGRDKTLEVTPEDHKQANELRHQALELRHETVEDSKTLLTKIMDRWTPQQIAMARQVREQSIDRMPVQALHRDRDR</sequence>
<dbReference type="Proteomes" id="UP000293398">
    <property type="component" value="Unassembled WGS sequence"/>
</dbReference>
<proteinExistence type="predicted"/>
<gene>
    <name evidence="1" type="ORF">EV681_4552</name>
</gene>
<organism evidence="1 2">
    <name type="scientific">Advenella incenata</name>
    <dbReference type="NCBI Taxonomy" id="267800"/>
    <lineage>
        <taxon>Bacteria</taxon>
        <taxon>Pseudomonadati</taxon>
        <taxon>Pseudomonadota</taxon>
        <taxon>Betaproteobacteria</taxon>
        <taxon>Burkholderiales</taxon>
        <taxon>Alcaligenaceae</taxon>
    </lineage>
</organism>
<dbReference type="OrthoDB" id="9182358at2"/>
<dbReference type="InterPro" id="IPR035338">
    <property type="entry name" value="KleA/KleC-like"/>
</dbReference>
<comment type="caution">
    <text evidence="1">The sequence shown here is derived from an EMBL/GenBank/DDBJ whole genome shotgun (WGS) entry which is preliminary data.</text>
</comment>
<evidence type="ECO:0000313" key="2">
    <source>
        <dbReference type="Proteomes" id="UP000293398"/>
    </source>
</evidence>
<dbReference type="EMBL" id="SHKO01000006">
    <property type="protein sequence ID" value="RZT91198.1"/>
    <property type="molecule type" value="Genomic_DNA"/>
</dbReference>
<name>A0A4Q7V999_9BURK</name>
<keyword evidence="2" id="KW-1185">Reference proteome</keyword>